<sequence>MSHYCYGPDTMGLCWEQPGRNILRDRYHTIVPPPEDWQDVERIEYEPSTNGSGCGEGTVLMHKRAKLGEMEGYIKTVSAYHNWMAQHMNEKAKKDGGDGDIVDEMFEKMVEAESEWKAQGENWRDFEVENE</sequence>
<dbReference type="PANTHER" id="PTHR44942:SF4">
    <property type="entry name" value="METHYLTRANSFERASE TYPE 11 DOMAIN-CONTAINING PROTEIN"/>
    <property type="match status" value="1"/>
</dbReference>
<gene>
    <name evidence="3" type="ORF">OIDMADRAFT_48051</name>
</gene>
<proteinExistence type="predicted"/>
<accession>A0A0C3DA25</accession>
<dbReference type="HOGENOM" id="CLU_1866054_0_0_1"/>
<keyword evidence="2" id="KW-0808">Transferase</keyword>
<evidence type="ECO:0000256" key="2">
    <source>
        <dbReference type="ARBA" id="ARBA00022679"/>
    </source>
</evidence>
<dbReference type="GO" id="GO:0032259">
    <property type="term" value="P:methylation"/>
    <property type="evidence" value="ECO:0007669"/>
    <property type="project" value="UniProtKB-KW"/>
</dbReference>
<dbReference type="EMBL" id="KN832870">
    <property type="protein sequence ID" value="KIN08174.1"/>
    <property type="molecule type" value="Genomic_DNA"/>
</dbReference>
<dbReference type="PANTHER" id="PTHR44942">
    <property type="entry name" value="METHYLTRANSF_11 DOMAIN-CONTAINING PROTEIN"/>
    <property type="match status" value="1"/>
</dbReference>
<evidence type="ECO:0000313" key="4">
    <source>
        <dbReference type="Proteomes" id="UP000054321"/>
    </source>
</evidence>
<dbReference type="Proteomes" id="UP000054321">
    <property type="component" value="Unassembled WGS sequence"/>
</dbReference>
<dbReference type="GO" id="GO:0008168">
    <property type="term" value="F:methyltransferase activity"/>
    <property type="evidence" value="ECO:0007669"/>
    <property type="project" value="UniProtKB-KW"/>
</dbReference>
<dbReference type="AlphaFoldDB" id="A0A0C3DA25"/>
<dbReference type="InParanoid" id="A0A0C3DA25"/>
<keyword evidence="1" id="KW-0489">Methyltransferase</keyword>
<dbReference type="STRING" id="913774.A0A0C3DA25"/>
<evidence type="ECO:0000256" key="1">
    <source>
        <dbReference type="ARBA" id="ARBA00022603"/>
    </source>
</evidence>
<protein>
    <submittedName>
        <fullName evidence="3">Uncharacterized protein</fullName>
    </submittedName>
</protein>
<dbReference type="OrthoDB" id="10027013at2759"/>
<evidence type="ECO:0000313" key="3">
    <source>
        <dbReference type="EMBL" id="KIN08174.1"/>
    </source>
</evidence>
<dbReference type="InterPro" id="IPR051052">
    <property type="entry name" value="Diverse_substrate_MTase"/>
</dbReference>
<dbReference type="Gene3D" id="3.40.50.150">
    <property type="entry name" value="Vaccinia Virus protein VP39"/>
    <property type="match status" value="1"/>
</dbReference>
<organism evidence="3 4">
    <name type="scientific">Oidiodendron maius (strain Zn)</name>
    <dbReference type="NCBI Taxonomy" id="913774"/>
    <lineage>
        <taxon>Eukaryota</taxon>
        <taxon>Fungi</taxon>
        <taxon>Dikarya</taxon>
        <taxon>Ascomycota</taxon>
        <taxon>Pezizomycotina</taxon>
        <taxon>Leotiomycetes</taxon>
        <taxon>Leotiomycetes incertae sedis</taxon>
        <taxon>Myxotrichaceae</taxon>
        <taxon>Oidiodendron</taxon>
    </lineage>
</organism>
<reference evidence="4" key="2">
    <citation type="submission" date="2015-01" db="EMBL/GenBank/DDBJ databases">
        <title>Evolutionary Origins and Diversification of the Mycorrhizal Mutualists.</title>
        <authorList>
            <consortium name="DOE Joint Genome Institute"/>
            <consortium name="Mycorrhizal Genomics Consortium"/>
            <person name="Kohler A."/>
            <person name="Kuo A."/>
            <person name="Nagy L.G."/>
            <person name="Floudas D."/>
            <person name="Copeland A."/>
            <person name="Barry K.W."/>
            <person name="Cichocki N."/>
            <person name="Veneault-Fourrey C."/>
            <person name="LaButti K."/>
            <person name="Lindquist E.A."/>
            <person name="Lipzen A."/>
            <person name="Lundell T."/>
            <person name="Morin E."/>
            <person name="Murat C."/>
            <person name="Riley R."/>
            <person name="Ohm R."/>
            <person name="Sun H."/>
            <person name="Tunlid A."/>
            <person name="Henrissat B."/>
            <person name="Grigoriev I.V."/>
            <person name="Hibbett D.S."/>
            <person name="Martin F."/>
        </authorList>
    </citation>
    <scope>NUCLEOTIDE SEQUENCE [LARGE SCALE GENOMIC DNA]</scope>
    <source>
        <strain evidence="4">Zn</strain>
    </source>
</reference>
<name>A0A0C3DA25_OIDMZ</name>
<dbReference type="InterPro" id="IPR029063">
    <property type="entry name" value="SAM-dependent_MTases_sf"/>
</dbReference>
<keyword evidence="4" id="KW-1185">Reference proteome</keyword>
<reference evidence="3 4" key="1">
    <citation type="submission" date="2014-04" db="EMBL/GenBank/DDBJ databases">
        <authorList>
            <consortium name="DOE Joint Genome Institute"/>
            <person name="Kuo A."/>
            <person name="Martino E."/>
            <person name="Perotto S."/>
            <person name="Kohler A."/>
            <person name="Nagy L.G."/>
            <person name="Floudas D."/>
            <person name="Copeland A."/>
            <person name="Barry K.W."/>
            <person name="Cichocki N."/>
            <person name="Veneault-Fourrey C."/>
            <person name="LaButti K."/>
            <person name="Lindquist E.A."/>
            <person name="Lipzen A."/>
            <person name="Lundell T."/>
            <person name="Morin E."/>
            <person name="Murat C."/>
            <person name="Sun H."/>
            <person name="Tunlid A."/>
            <person name="Henrissat B."/>
            <person name="Grigoriev I.V."/>
            <person name="Hibbett D.S."/>
            <person name="Martin F."/>
            <person name="Nordberg H.P."/>
            <person name="Cantor M.N."/>
            <person name="Hua S.X."/>
        </authorList>
    </citation>
    <scope>NUCLEOTIDE SEQUENCE [LARGE SCALE GENOMIC DNA]</scope>
    <source>
        <strain evidence="3 4">Zn</strain>
    </source>
</reference>